<evidence type="ECO:0000259" key="2">
    <source>
        <dbReference type="Pfam" id="PF11795"/>
    </source>
</evidence>
<dbReference type="PIRSF" id="PIRSF028408">
    <property type="entry name" value="UCP028408"/>
    <property type="match status" value="1"/>
</dbReference>
<evidence type="ECO:0000313" key="3">
    <source>
        <dbReference type="EMBL" id="MFB6396606.1"/>
    </source>
</evidence>
<feature type="domain" description="DUF3322" evidence="2">
    <location>
        <begin position="14"/>
        <end position="196"/>
    </location>
</feature>
<dbReference type="RefSeq" id="WP_375735994.1">
    <property type="nucleotide sequence ID" value="NZ_JBCGDC010000099.1"/>
</dbReference>
<evidence type="ECO:0000259" key="1">
    <source>
        <dbReference type="Pfam" id="PF09983"/>
    </source>
</evidence>
<feature type="domain" description="Wadjet protein JetD C-terminal" evidence="1">
    <location>
        <begin position="218"/>
        <end position="394"/>
    </location>
</feature>
<dbReference type="Pfam" id="PF09983">
    <property type="entry name" value="JetD_C"/>
    <property type="match status" value="1"/>
</dbReference>
<evidence type="ECO:0000313" key="4">
    <source>
        <dbReference type="Proteomes" id="UP001582793"/>
    </source>
</evidence>
<dbReference type="InterPro" id="IPR024534">
    <property type="entry name" value="JetD_C"/>
</dbReference>
<reference evidence="3 4" key="1">
    <citation type="submission" date="2024-04" db="EMBL/GenBank/DDBJ databases">
        <title>Polymorphospora sp. isolated from Baiyangdian Lake in Xiong'an New Area.</title>
        <authorList>
            <person name="Zhang X."/>
            <person name="Liu J."/>
        </authorList>
    </citation>
    <scope>NUCLEOTIDE SEQUENCE [LARGE SCALE GENOMIC DNA]</scope>
    <source>
        <strain evidence="3 4">2-325</strain>
    </source>
</reference>
<accession>A0ABV5CX71</accession>
<protein>
    <submittedName>
        <fullName evidence="3">Wadjet anti-phage system protein JetD domain-containing protein</fullName>
    </submittedName>
</protein>
<proteinExistence type="predicted"/>
<dbReference type="Pfam" id="PF11795">
    <property type="entry name" value="DUF3322"/>
    <property type="match status" value="1"/>
</dbReference>
<dbReference type="InterPro" id="IPR024537">
    <property type="entry name" value="DUF3322"/>
</dbReference>
<organism evidence="3 4">
    <name type="scientific">Polymorphospora lycopeni</name>
    <dbReference type="NCBI Taxonomy" id="3140240"/>
    <lineage>
        <taxon>Bacteria</taxon>
        <taxon>Bacillati</taxon>
        <taxon>Actinomycetota</taxon>
        <taxon>Actinomycetes</taxon>
        <taxon>Micromonosporales</taxon>
        <taxon>Micromonosporaceae</taxon>
        <taxon>Polymorphospora</taxon>
    </lineage>
</organism>
<name>A0ABV5CX71_9ACTN</name>
<sequence length="402" mass="45300">MGAGASQVPYWTGPDDLVARLRRRWEAGEFLTALGRGAPWEPVAVPLRAPTAAELADHFGAAQDWIGRWRNVDADLVRLEQRTVGGRLIGANRVPARAVIDTPRQLWALLRVGAYVATYERLLEDTQASAPALLDWMVAHPIQVLRHADRWSRLVDTVLWIDRNGRPETYLRHVDVPGVDTKFIEQYRAVLAGLLDHQLEPGRIDQAHPPSRFTRRYGFRTKPVYVRLRSLGRKPPTLGPYQEVTVRVEELAATPVEVSRVIVVENEITYLALPPVDDAVAVLGGGYALSGLALLNWLHSRELVYWGDVDTHGFAILDRLRQIFPHTRSILMDRDTLLTHRAHWGREPSPIRTGLPHLHPAEADLYADLLADRYAPALRLEQERIRFGIVERALRQPDTSGG</sequence>
<dbReference type="InterPro" id="IPR014544">
    <property type="entry name" value="UCP028408"/>
</dbReference>
<dbReference type="Proteomes" id="UP001582793">
    <property type="component" value="Unassembled WGS sequence"/>
</dbReference>
<comment type="caution">
    <text evidence="3">The sequence shown here is derived from an EMBL/GenBank/DDBJ whole genome shotgun (WGS) entry which is preliminary data.</text>
</comment>
<dbReference type="EMBL" id="JBCGDC010000099">
    <property type="protein sequence ID" value="MFB6396606.1"/>
    <property type="molecule type" value="Genomic_DNA"/>
</dbReference>
<gene>
    <name evidence="3" type="ORF">AAFH96_26400</name>
</gene>
<keyword evidence="4" id="KW-1185">Reference proteome</keyword>